<dbReference type="STRING" id="1661398.A0A482V8F3"/>
<gene>
    <name evidence="5" type="ORF">BDFB_013410</name>
</gene>
<organism evidence="5 6">
    <name type="scientific">Asbolus verrucosus</name>
    <name type="common">Desert ironclad beetle</name>
    <dbReference type="NCBI Taxonomy" id="1661398"/>
    <lineage>
        <taxon>Eukaryota</taxon>
        <taxon>Metazoa</taxon>
        <taxon>Ecdysozoa</taxon>
        <taxon>Arthropoda</taxon>
        <taxon>Hexapoda</taxon>
        <taxon>Insecta</taxon>
        <taxon>Pterygota</taxon>
        <taxon>Neoptera</taxon>
        <taxon>Endopterygota</taxon>
        <taxon>Coleoptera</taxon>
        <taxon>Polyphaga</taxon>
        <taxon>Cucujiformia</taxon>
        <taxon>Tenebrionidae</taxon>
        <taxon>Pimeliinae</taxon>
        <taxon>Asbolus</taxon>
    </lineage>
</organism>
<dbReference type="PANTHER" id="PTHR24223">
    <property type="entry name" value="ATP-BINDING CASSETTE SUB-FAMILY C"/>
    <property type="match status" value="1"/>
</dbReference>
<feature type="domain" description="ABC transporter" evidence="4">
    <location>
        <begin position="132"/>
        <end position="167"/>
    </location>
</feature>
<protein>
    <submittedName>
        <fullName evidence="5">ABC tran domain containing protein</fullName>
    </submittedName>
</protein>
<keyword evidence="3" id="KW-1133">Transmembrane helix</keyword>
<dbReference type="SUPFAM" id="SSF52540">
    <property type="entry name" value="P-loop containing nucleoside triphosphate hydrolases"/>
    <property type="match status" value="1"/>
</dbReference>
<dbReference type="GO" id="GO:0016887">
    <property type="term" value="F:ATP hydrolysis activity"/>
    <property type="evidence" value="ECO:0007669"/>
    <property type="project" value="InterPro"/>
</dbReference>
<dbReference type="Gene3D" id="3.40.50.300">
    <property type="entry name" value="P-loop containing nucleotide triphosphate hydrolases"/>
    <property type="match status" value="1"/>
</dbReference>
<name>A0A482V8F3_ASBVE</name>
<keyword evidence="2" id="KW-0067">ATP-binding</keyword>
<keyword evidence="3" id="KW-0812">Transmembrane</keyword>
<evidence type="ECO:0000313" key="6">
    <source>
        <dbReference type="Proteomes" id="UP000292052"/>
    </source>
</evidence>
<keyword evidence="1" id="KW-0547">Nucleotide-binding</keyword>
<dbReference type="AlphaFoldDB" id="A0A482V8F3"/>
<keyword evidence="3" id="KW-0472">Membrane</keyword>
<dbReference type="GO" id="GO:0005524">
    <property type="term" value="F:ATP binding"/>
    <property type="evidence" value="ECO:0007669"/>
    <property type="project" value="UniProtKB-KW"/>
</dbReference>
<dbReference type="Pfam" id="PF00005">
    <property type="entry name" value="ABC_tran"/>
    <property type="match status" value="1"/>
</dbReference>
<evidence type="ECO:0000259" key="4">
    <source>
        <dbReference type="Pfam" id="PF00005"/>
    </source>
</evidence>
<dbReference type="GO" id="GO:0016020">
    <property type="term" value="C:membrane"/>
    <property type="evidence" value="ECO:0007669"/>
    <property type="project" value="TreeGrafter"/>
</dbReference>
<dbReference type="Proteomes" id="UP000292052">
    <property type="component" value="Unassembled WGS sequence"/>
</dbReference>
<evidence type="ECO:0000256" key="2">
    <source>
        <dbReference type="ARBA" id="ARBA00022840"/>
    </source>
</evidence>
<evidence type="ECO:0000256" key="3">
    <source>
        <dbReference type="SAM" id="Phobius"/>
    </source>
</evidence>
<keyword evidence="6" id="KW-1185">Reference proteome</keyword>
<dbReference type="EMBL" id="QDEB01128462">
    <property type="protein sequence ID" value="RZB39410.1"/>
    <property type="molecule type" value="Genomic_DNA"/>
</dbReference>
<comment type="caution">
    <text evidence="5">The sequence shown here is derived from an EMBL/GenBank/DDBJ whole genome shotgun (WGS) entry which is preliminary data.</text>
</comment>
<proteinExistence type="predicted"/>
<evidence type="ECO:0000256" key="1">
    <source>
        <dbReference type="ARBA" id="ARBA00022741"/>
    </source>
</evidence>
<dbReference type="InterPro" id="IPR050173">
    <property type="entry name" value="ABC_transporter_C-like"/>
</dbReference>
<dbReference type="GO" id="GO:0042626">
    <property type="term" value="F:ATPase-coupled transmembrane transporter activity"/>
    <property type="evidence" value="ECO:0007669"/>
    <property type="project" value="TreeGrafter"/>
</dbReference>
<dbReference type="PANTHER" id="PTHR24223:SF448">
    <property type="entry name" value="FI20146P1-RELATED"/>
    <property type="match status" value="1"/>
</dbReference>
<dbReference type="InterPro" id="IPR003439">
    <property type="entry name" value="ABC_transporter-like_ATP-bd"/>
</dbReference>
<dbReference type="InterPro" id="IPR027417">
    <property type="entry name" value="P-loop_NTPase"/>
</dbReference>
<dbReference type="OrthoDB" id="6500128at2759"/>
<sequence>MCSWEQPFEQLIDTARKNIQSKHFTSVELFLQGVANSDSCFLNILTVILAGMPLTPQYVFVTAWVYRRLKFLVSTGLPYAVISISEVAISMKRTENFLKVEIKEPRNCSGTIGVDAKDITVKWHPNHPNDTFKNVTFTALPRELVGVIGAAGSGKSTLLQLIRDRVEERYSTCWRHPFLRLLRTLDFFH</sequence>
<reference evidence="5 6" key="1">
    <citation type="submission" date="2017-03" db="EMBL/GenBank/DDBJ databases">
        <title>Genome of the blue death feigning beetle - Asbolus verrucosus.</title>
        <authorList>
            <person name="Rider S.D."/>
        </authorList>
    </citation>
    <scope>NUCLEOTIDE SEQUENCE [LARGE SCALE GENOMIC DNA]</scope>
    <source>
        <strain evidence="5">Butters</strain>
        <tissue evidence="5">Head and leg muscle</tissue>
    </source>
</reference>
<feature type="transmembrane region" description="Helical" evidence="3">
    <location>
        <begin position="40"/>
        <end position="65"/>
    </location>
</feature>
<accession>A0A482V8F3</accession>
<evidence type="ECO:0000313" key="5">
    <source>
        <dbReference type="EMBL" id="RZB39410.1"/>
    </source>
</evidence>